<keyword evidence="4" id="KW-0812">Transmembrane</keyword>
<sequence length="111" mass="12629">MTKIIPFRTSRCSLWLRPSLSERPFSPLSPPRSVSLVAIALATTANIPLFSQMYSSAIRARMATSFVARRGFSTTRTQLGSPYHYAEGPRTNIPFNPLTKFFFLRYWGFMS</sequence>
<comment type="similarity">
    <text evidence="3">Belongs to the cytochrome c oxidase VIIc family.</text>
</comment>
<comment type="pathway">
    <text evidence="2">Energy metabolism; oxidative phosphorylation.</text>
</comment>
<protein>
    <submittedName>
        <fullName evidence="10">Cytochrome c oxidase subunit VIIc</fullName>
    </submittedName>
</protein>
<evidence type="ECO:0000313" key="11">
    <source>
        <dbReference type="Proteomes" id="UP001147695"/>
    </source>
</evidence>
<dbReference type="AlphaFoldDB" id="A0A9W9QKP3"/>
<keyword evidence="9" id="KW-0472">Membrane</keyword>
<dbReference type="InterPro" id="IPR004202">
    <property type="entry name" value="COX7C/Cox8"/>
</dbReference>
<dbReference type="PANTHER" id="PTHR13313:SF0">
    <property type="entry name" value="CYTOCHROME C OXIDASE SUBUNIT 7C, MITOCHONDRIAL"/>
    <property type="match status" value="1"/>
</dbReference>
<dbReference type="Proteomes" id="UP001147695">
    <property type="component" value="Unassembled WGS sequence"/>
</dbReference>
<evidence type="ECO:0000256" key="5">
    <source>
        <dbReference type="ARBA" id="ARBA00022792"/>
    </source>
</evidence>
<evidence type="ECO:0000256" key="7">
    <source>
        <dbReference type="ARBA" id="ARBA00022989"/>
    </source>
</evidence>
<proteinExistence type="inferred from homology"/>
<dbReference type="PANTHER" id="PTHR13313">
    <property type="entry name" value="CYTOCHROME C OXIDASE SUBUNIT VIIC"/>
    <property type="match status" value="1"/>
</dbReference>
<evidence type="ECO:0000256" key="3">
    <source>
        <dbReference type="ARBA" id="ARBA00010514"/>
    </source>
</evidence>
<reference evidence="10" key="1">
    <citation type="submission" date="2022-12" db="EMBL/GenBank/DDBJ databases">
        <authorList>
            <person name="Petersen C."/>
        </authorList>
    </citation>
    <scope>NUCLEOTIDE SEQUENCE</scope>
    <source>
        <strain evidence="10">IBT 35673</strain>
    </source>
</reference>
<dbReference type="GO" id="GO:0005743">
    <property type="term" value="C:mitochondrial inner membrane"/>
    <property type="evidence" value="ECO:0007669"/>
    <property type="project" value="UniProtKB-SubCell"/>
</dbReference>
<name>A0A9W9QKP3_PENBR</name>
<dbReference type="EMBL" id="JAPZBQ010000003">
    <property type="protein sequence ID" value="KAJ5339190.1"/>
    <property type="molecule type" value="Genomic_DNA"/>
</dbReference>
<reference evidence="10" key="2">
    <citation type="journal article" date="2023" name="IMA Fungus">
        <title>Comparative genomic study of the Penicillium genus elucidates a diverse pangenome and 15 lateral gene transfer events.</title>
        <authorList>
            <person name="Petersen C."/>
            <person name="Sorensen T."/>
            <person name="Nielsen M.R."/>
            <person name="Sondergaard T.E."/>
            <person name="Sorensen J.L."/>
            <person name="Fitzpatrick D.A."/>
            <person name="Frisvad J.C."/>
            <person name="Nielsen K.L."/>
        </authorList>
    </citation>
    <scope>NUCLEOTIDE SEQUENCE</scope>
    <source>
        <strain evidence="10">IBT 35673</strain>
    </source>
</reference>
<dbReference type="Pfam" id="PF02935">
    <property type="entry name" value="COX7C"/>
    <property type="match status" value="1"/>
</dbReference>
<accession>A0A9W9QKP3</accession>
<evidence type="ECO:0000256" key="9">
    <source>
        <dbReference type="ARBA" id="ARBA00023136"/>
    </source>
</evidence>
<dbReference type="InterPro" id="IPR036636">
    <property type="entry name" value="COX7C/Cox8_sf"/>
</dbReference>
<gene>
    <name evidence="10" type="ORF">N7452_005918</name>
</gene>
<keyword evidence="5" id="KW-0999">Mitochondrion inner membrane</keyword>
<evidence type="ECO:0000256" key="1">
    <source>
        <dbReference type="ARBA" id="ARBA00004434"/>
    </source>
</evidence>
<evidence type="ECO:0000256" key="6">
    <source>
        <dbReference type="ARBA" id="ARBA00022946"/>
    </source>
</evidence>
<keyword evidence="7" id="KW-1133">Transmembrane helix</keyword>
<comment type="caution">
    <text evidence="10">The sequence shown here is derived from an EMBL/GenBank/DDBJ whole genome shotgun (WGS) entry which is preliminary data.</text>
</comment>
<keyword evidence="8" id="KW-0496">Mitochondrion</keyword>
<evidence type="ECO:0000256" key="8">
    <source>
        <dbReference type="ARBA" id="ARBA00023128"/>
    </source>
</evidence>
<dbReference type="GO" id="GO:0006123">
    <property type="term" value="P:mitochondrial electron transport, cytochrome c to oxygen"/>
    <property type="evidence" value="ECO:0007669"/>
    <property type="project" value="InterPro"/>
</dbReference>
<dbReference type="Gene3D" id="4.10.49.10">
    <property type="entry name" value="Cytochrome c oxidase subunit VIIc"/>
    <property type="match status" value="1"/>
</dbReference>
<evidence type="ECO:0000256" key="4">
    <source>
        <dbReference type="ARBA" id="ARBA00022692"/>
    </source>
</evidence>
<keyword evidence="6" id="KW-0809">Transit peptide</keyword>
<evidence type="ECO:0000313" key="10">
    <source>
        <dbReference type="EMBL" id="KAJ5339190.1"/>
    </source>
</evidence>
<comment type="subcellular location">
    <subcellularLocation>
        <location evidence="1">Mitochondrion inner membrane</location>
        <topology evidence="1">Single-pass membrane protein</topology>
    </subcellularLocation>
</comment>
<dbReference type="GO" id="GO:0045277">
    <property type="term" value="C:respiratory chain complex IV"/>
    <property type="evidence" value="ECO:0007669"/>
    <property type="project" value="InterPro"/>
</dbReference>
<evidence type="ECO:0000256" key="2">
    <source>
        <dbReference type="ARBA" id="ARBA00004673"/>
    </source>
</evidence>
<organism evidence="10 11">
    <name type="scientific">Penicillium brevicompactum</name>
    <dbReference type="NCBI Taxonomy" id="5074"/>
    <lineage>
        <taxon>Eukaryota</taxon>
        <taxon>Fungi</taxon>
        <taxon>Dikarya</taxon>
        <taxon>Ascomycota</taxon>
        <taxon>Pezizomycotina</taxon>
        <taxon>Eurotiomycetes</taxon>
        <taxon>Eurotiomycetidae</taxon>
        <taxon>Eurotiales</taxon>
        <taxon>Aspergillaceae</taxon>
        <taxon>Penicillium</taxon>
    </lineage>
</organism>